<dbReference type="Proteomes" id="UP001153954">
    <property type="component" value="Unassembled WGS sequence"/>
</dbReference>
<reference evidence="2" key="1">
    <citation type="submission" date="2022-03" db="EMBL/GenBank/DDBJ databases">
        <authorList>
            <person name="Tunstrom K."/>
        </authorList>
    </citation>
    <scope>NUCLEOTIDE SEQUENCE</scope>
</reference>
<gene>
    <name evidence="2" type="ORF">EEDITHA_LOCUS9184</name>
</gene>
<protein>
    <submittedName>
        <fullName evidence="2">Uncharacterized protein</fullName>
    </submittedName>
</protein>
<keyword evidence="1" id="KW-0175">Coiled coil</keyword>
<feature type="coiled-coil region" evidence="1">
    <location>
        <begin position="1"/>
        <end position="35"/>
    </location>
</feature>
<evidence type="ECO:0000256" key="1">
    <source>
        <dbReference type="SAM" id="Coils"/>
    </source>
</evidence>
<dbReference type="AlphaFoldDB" id="A0AAU9U1Z3"/>
<comment type="caution">
    <text evidence="2">The sequence shown here is derived from an EMBL/GenBank/DDBJ whole genome shotgun (WGS) entry which is preliminary data.</text>
</comment>
<accession>A0AAU9U1Z3</accession>
<evidence type="ECO:0000313" key="2">
    <source>
        <dbReference type="EMBL" id="CAH2093526.1"/>
    </source>
</evidence>
<proteinExistence type="predicted"/>
<sequence>MAKLENILEVYRNIEESLNKRMTEFKKQLKTTTNETTKTSVDRLATEFKEFKSSVWNVLSLLKSLTTNLAAQIDEVDSQSRRNVLLFGGIDEAKGENLISTVLSTVHVLMDLPQIQPSAIQHCHRLGTSSNNRPRPILVRFNDMSTKQMIWSNKKKLKSTSNGH</sequence>
<organism evidence="2 3">
    <name type="scientific">Euphydryas editha</name>
    <name type="common">Edith's checkerspot</name>
    <dbReference type="NCBI Taxonomy" id="104508"/>
    <lineage>
        <taxon>Eukaryota</taxon>
        <taxon>Metazoa</taxon>
        <taxon>Ecdysozoa</taxon>
        <taxon>Arthropoda</taxon>
        <taxon>Hexapoda</taxon>
        <taxon>Insecta</taxon>
        <taxon>Pterygota</taxon>
        <taxon>Neoptera</taxon>
        <taxon>Endopterygota</taxon>
        <taxon>Lepidoptera</taxon>
        <taxon>Glossata</taxon>
        <taxon>Ditrysia</taxon>
        <taxon>Papilionoidea</taxon>
        <taxon>Nymphalidae</taxon>
        <taxon>Nymphalinae</taxon>
        <taxon>Euphydryas</taxon>
    </lineage>
</organism>
<dbReference type="EMBL" id="CAKOGL010000013">
    <property type="protein sequence ID" value="CAH2093526.1"/>
    <property type="molecule type" value="Genomic_DNA"/>
</dbReference>
<keyword evidence="3" id="KW-1185">Reference proteome</keyword>
<dbReference type="Gene3D" id="3.30.70.1820">
    <property type="entry name" value="L1 transposable element, RRM domain"/>
    <property type="match status" value="1"/>
</dbReference>
<evidence type="ECO:0000313" key="3">
    <source>
        <dbReference type="Proteomes" id="UP001153954"/>
    </source>
</evidence>
<name>A0AAU9U1Z3_EUPED</name>